<dbReference type="AlphaFoldDB" id="A0AAU7LQ81"/>
<gene>
    <name evidence="1" type="ORF">ABLV49_18295</name>
</gene>
<name>A0AAU7LQ81_9BURK</name>
<accession>A0AAU7LQ81</accession>
<dbReference type="InterPro" id="IPR021295">
    <property type="entry name" value="DUF2867"/>
</dbReference>
<proteinExistence type="predicted"/>
<organism evidence="1">
    <name type="scientific">Polaromonas hydrogenivorans</name>
    <dbReference type="NCBI Taxonomy" id="335476"/>
    <lineage>
        <taxon>Bacteria</taxon>
        <taxon>Pseudomonadati</taxon>
        <taxon>Pseudomonadota</taxon>
        <taxon>Betaproteobacteria</taxon>
        <taxon>Burkholderiales</taxon>
        <taxon>Comamonadaceae</taxon>
        <taxon>Polaromonas</taxon>
    </lineage>
</organism>
<dbReference type="Pfam" id="PF11066">
    <property type="entry name" value="DUF2867"/>
    <property type="match status" value="1"/>
</dbReference>
<evidence type="ECO:0000313" key="1">
    <source>
        <dbReference type="EMBL" id="XBP69804.1"/>
    </source>
</evidence>
<dbReference type="RefSeq" id="WP_349278682.1">
    <property type="nucleotide sequence ID" value="NZ_CP157675.1"/>
</dbReference>
<sequence>MALIPRTTDLTLERARMNNLPHETSPPARSRIAELIPGAYFYDAWSVKAGDPKLPALAQFQKALAQTPSWVNTCMSLRNRVVSFVGLKNLGALDNVNTFRNASEYQPGERIGIFTLFENTFSEALLGDRDKHLNVTLSVHCTPPAQDAEVVVTVTTVVQVNNFLGRLYMLPVVPMHRLIAPTVLKAVAKA</sequence>
<reference evidence="1" key="1">
    <citation type="submission" date="2024-05" db="EMBL/GenBank/DDBJ databases">
        <authorList>
            <person name="Bunk B."/>
            <person name="Swiderski J."/>
            <person name="Sproer C."/>
            <person name="Thiel V."/>
        </authorList>
    </citation>
    <scope>NUCLEOTIDE SEQUENCE</scope>
    <source>
        <strain evidence="1">DSM 17735</strain>
    </source>
</reference>
<protein>
    <submittedName>
        <fullName evidence="1">DUF2867 domain-containing protein</fullName>
    </submittedName>
</protein>
<dbReference type="EMBL" id="CP157675">
    <property type="protein sequence ID" value="XBP69804.1"/>
    <property type="molecule type" value="Genomic_DNA"/>
</dbReference>